<protein>
    <submittedName>
        <fullName evidence="2">Uncharacterized protein</fullName>
    </submittedName>
</protein>
<name>A0A395XDU3_9BIFI</name>
<sequence length="155" mass="18596">MTRRQVRTQPSRKRSAPKTQPHNTRSVIKVPPSFNDEQLRFRFDKVDFDDYCLHKSTPEQHKRILKRLAHLEQETLQQARKNNDVGDYRMDELKSKNRQAYEKLRHHFEEMEYLCKVVVGNGGSERILGYREGNVIHIIWFDANHNVWPEHKRCS</sequence>
<dbReference type="EMBL" id="QRZV01000004">
    <property type="protein sequence ID" value="RGW08688.1"/>
    <property type="molecule type" value="Genomic_DNA"/>
</dbReference>
<organism evidence="2 3">
    <name type="scientific">Bifidobacterium pseudolongum</name>
    <dbReference type="NCBI Taxonomy" id="1694"/>
    <lineage>
        <taxon>Bacteria</taxon>
        <taxon>Bacillati</taxon>
        <taxon>Actinomycetota</taxon>
        <taxon>Actinomycetes</taxon>
        <taxon>Bifidobacteriales</taxon>
        <taxon>Bifidobacteriaceae</taxon>
        <taxon>Bifidobacterium</taxon>
    </lineage>
</organism>
<gene>
    <name evidence="2" type="ORF">DWV92_07610</name>
</gene>
<evidence type="ECO:0000313" key="3">
    <source>
        <dbReference type="Proteomes" id="UP000265970"/>
    </source>
</evidence>
<proteinExistence type="predicted"/>
<evidence type="ECO:0000313" key="2">
    <source>
        <dbReference type="EMBL" id="RGW08688.1"/>
    </source>
</evidence>
<comment type="caution">
    <text evidence="2">The sequence shown here is derived from an EMBL/GenBank/DDBJ whole genome shotgun (WGS) entry which is preliminary data.</text>
</comment>
<feature type="region of interest" description="Disordered" evidence="1">
    <location>
        <begin position="1"/>
        <end position="29"/>
    </location>
</feature>
<feature type="compositionally biased region" description="Polar residues" evidence="1">
    <location>
        <begin position="17"/>
        <end position="26"/>
    </location>
</feature>
<reference evidence="2 3" key="1">
    <citation type="submission" date="2018-08" db="EMBL/GenBank/DDBJ databases">
        <title>A genome reference for cultivated species of the human gut microbiota.</title>
        <authorList>
            <person name="Zou Y."/>
            <person name="Xue W."/>
            <person name="Luo G."/>
        </authorList>
    </citation>
    <scope>NUCLEOTIDE SEQUENCE [LARGE SCALE GENOMIC DNA]</scope>
    <source>
        <strain evidence="2 3">AF13-3LB</strain>
    </source>
</reference>
<dbReference type="RefSeq" id="WP_147345332.1">
    <property type="nucleotide sequence ID" value="NZ_QRZV01000004.1"/>
</dbReference>
<evidence type="ECO:0000256" key="1">
    <source>
        <dbReference type="SAM" id="MobiDB-lite"/>
    </source>
</evidence>
<dbReference type="Proteomes" id="UP000265970">
    <property type="component" value="Unassembled WGS sequence"/>
</dbReference>
<dbReference type="AlphaFoldDB" id="A0A395XDU3"/>
<accession>A0A395XDU3</accession>
<feature type="compositionally biased region" description="Basic residues" evidence="1">
    <location>
        <begin position="1"/>
        <end position="16"/>
    </location>
</feature>